<gene>
    <name evidence="2" type="ORF">CBR_g20047</name>
</gene>
<protein>
    <submittedName>
        <fullName evidence="2">Uncharacterized protein</fullName>
    </submittedName>
</protein>
<keyword evidence="3" id="KW-1185">Reference proteome</keyword>
<dbReference type="Proteomes" id="UP000265515">
    <property type="component" value="Unassembled WGS sequence"/>
</dbReference>
<feature type="compositionally biased region" description="Basic residues" evidence="1">
    <location>
        <begin position="37"/>
        <end position="47"/>
    </location>
</feature>
<accession>A0A388KZD0</accession>
<evidence type="ECO:0000256" key="1">
    <source>
        <dbReference type="SAM" id="MobiDB-lite"/>
    </source>
</evidence>
<proteinExistence type="predicted"/>
<dbReference type="AlphaFoldDB" id="A0A388KZD0"/>
<feature type="region of interest" description="Disordered" evidence="1">
    <location>
        <begin position="1"/>
        <end position="48"/>
    </location>
</feature>
<evidence type="ECO:0000313" key="2">
    <source>
        <dbReference type="EMBL" id="GBG75417.1"/>
    </source>
</evidence>
<feature type="region of interest" description="Disordered" evidence="1">
    <location>
        <begin position="153"/>
        <end position="186"/>
    </location>
</feature>
<comment type="caution">
    <text evidence="2">The sequence shown here is derived from an EMBL/GenBank/DDBJ whole genome shotgun (WGS) entry which is preliminary data.</text>
</comment>
<dbReference type="EMBL" id="BFEA01000224">
    <property type="protein sequence ID" value="GBG75417.1"/>
    <property type="molecule type" value="Genomic_DNA"/>
</dbReference>
<name>A0A388KZD0_CHABU</name>
<sequence length="375" mass="40903">MSIIGGGGVGSAMSSRGGGRGKGAANQGMEVAAPAKTGRHQVNKKRKVVEGVSVGDGRYIEDEWVREELKNDEDNDFEEQEEEPLKRKLRGKTAWVVQINDGGKETPGQWRGGGGGAGAEAGIILRPQTLVNRRNPPPADVAGSSQVPVQGNAVRSSAHEARGGGVEVTPDAGEGARAGDGGPVGEDDEALVHRLRTPRESSHGMQGAAKLWKDDMRFWNEIQGNAIVKIIQVARAHLVAVVRGVQPPTVQRSITFPHNTIPQHKIEDESELNAVKERAVKVQTIALRAIHRWVFKSESRQRGYHLAYQYALSHAATDIARAMWAGEDWRSLVSPMVFHTTLDMDMNLPLWFVGTDIVDKHEEDEYAAYQEPSVQ</sequence>
<evidence type="ECO:0000313" key="3">
    <source>
        <dbReference type="Proteomes" id="UP000265515"/>
    </source>
</evidence>
<organism evidence="2 3">
    <name type="scientific">Chara braunii</name>
    <name type="common">Braun's stonewort</name>
    <dbReference type="NCBI Taxonomy" id="69332"/>
    <lineage>
        <taxon>Eukaryota</taxon>
        <taxon>Viridiplantae</taxon>
        <taxon>Streptophyta</taxon>
        <taxon>Charophyceae</taxon>
        <taxon>Charales</taxon>
        <taxon>Characeae</taxon>
        <taxon>Chara</taxon>
    </lineage>
</organism>
<reference evidence="2 3" key="1">
    <citation type="journal article" date="2018" name="Cell">
        <title>The Chara Genome: Secondary Complexity and Implications for Plant Terrestrialization.</title>
        <authorList>
            <person name="Nishiyama T."/>
            <person name="Sakayama H."/>
            <person name="Vries J.D."/>
            <person name="Buschmann H."/>
            <person name="Saint-Marcoux D."/>
            <person name="Ullrich K.K."/>
            <person name="Haas F.B."/>
            <person name="Vanderstraeten L."/>
            <person name="Becker D."/>
            <person name="Lang D."/>
            <person name="Vosolsobe S."/>
            <person name="Rombauts S."/>
            <person name="Wilhelmsson P.K.I."/>
            <person name="Janitza P."/>
            <person name="Kern R."/>
            <person name="Heyl A."/>
            <person name="Rumpler F."/>
            <person name="Villalobos L.I.A.C."/>
            <person name="Clay J.M."/>
            <person name="Skokan R."/>
            <person name="Toyoda A."/>
            <person name="Suzuki Y."/>
            <person name="Kagoshima H."/>
            <person name="Schijlen E."/>
            <person name="Tajeshwar N."/>
            <person name="Catarino B."/>
            <person name="Hetherington A.J."/>
            <person name="Saltykova A."/>
            <person name="Bonnot C."/>
            <person name="Breuninger H."/>
            <person name="Symeonidi A."/>
            <person name="Radhakrishnan G.V."/>
            <person name="Van Nieuwerburgh F."/>
            <person name="Deforce D."/>
            <person name="Chang C."/>
            <person name="Karol K.G."/>
            <person name="Hedrich R."/>
            <person name="Ulvskov P."/>
            <person name="Glockner G."/>
            <person name="Delwiche C.F."/>
            <person name="Petrasek J."/>
            <person name="Van de Peer Y."/>
            <person name="Friml J."/>
            <person name="Beilby M."/>
            <person name="Dolan L."/>
            <person name="Kohara Y."/>
            <person name="Sugano S."/>
            <person name="Fujiyama A."/>
            <person name="Delaux P.-M."/>
            <person name="Quint M."/>
            <person name="TheiBen G."/>
            <person name="Hagemann M."/>
            <person name="Harholt J."/>
            <person name="Dunand C."/>
            <person name="Zachgo S."/>
            <person name="Langdale J."/>
            <person name="Maumus F."/>
            <person name="Straeten D.V.D."/>
            <person name="Gould S.B."/>
            <person name="Rensing S.A."/>
        </authorList>
    </citation>
    <scope>NUCLEOTIDE SEQUENCE [LARGE SCALE GENOMIC DNA]</scope>
    <source>
        <strain evidence="2 3">S276</strain>
    </source>
</reference>
<dbReference type="Gramene" id="GBG75417">
    <property type="protein sequence ID" value="GBG75417"/>
    <property type="gene ID" value="CBR_g20047"/>
</dbReference>
<feature type="compositionally biased region" description="Gly residues" evidence="1">
    <location>
        <begin position="1"/>
        <end position="22"/>
    </location>
</feature>